<dbReference type="InterPro" id="IPR044638">
    <property type="entry name" value="ALDH7A1-like"/>
</dbReference>
<dbReference type="EMBL" id="CAKLPZ010000004">
    <property type="protein sequence ID" value="CAH1001941.1"/>
    <property type="molecule type" value="Genomic_DNA"/>
</dbReference>
<dbReference type="PANTHER" id="PTHR43521">
    <property type="entry name" value="ALPHA-AMINOADIPIC SEMIALDEHYDE DEHYDROGENASE"/>
    <property type="match status" value="1"/>
</dbReference>
<dbReference type="PANTHER" id="PTHR43521:SF1">
    <property type="entry name" value="ALPHA-AMINOADIPIC SEMIALDEHYDE DEHYDROGENASE"/>
    <property type="match status" value="1"/>
</dbReference>
<feature type="domain" description="Aldehyde dehydrogenase" evidence="8">
    <location>
        <begin position="29"/>
        <end position="487"/>
    </location>
</feature>
<dbReference type="Gene3D" id="3.40.309.10">
    <property type="entry name" value="Aldehyde Dehydrogenase, Chain A, domain 2"/>
    <property type="match status" value="1"/>
</dbReference>
<dbReference type="InterPro" id="IPR015590">
    <property type="entry name" value="Aldehyde_DH_dom"/>
</dbReference>
<dbReference type="GO" id="GO:0047533">
    <property type="term" value="F:2,5-dioxovalerate dehydrogenase (NADP+) activity"/>
    <property type="evidence" value="ECO:0007669"/>
    <property type="project" value="UniProtKB-EC"/>
</dbReference>
<proteinExistence type="inferred from homology"/>
<protein>
    <recommendedName>
        <fullName evidence="4">aldehyde dehydrogenase (NAD(+))</fullName>
        <ecNumber evidence="4">1.2.1.3</ecNumber>
    </recommendedName>
</protein>
<keyword evidence="10" id="KW-1185">Reference proteome</keyword>
<comment type="similarity">
    <text evidence="6">Belongs to the aldehyde dehydrogenase family.</text>
</comment>
<evidence type="ECO:0000256" key="7">
    <source>
        <dbReference type="SAM" id="MobiDB-lite"/>
    </source>
</evidence>
<dbReference type="Gene3D" id="3.40.605.10">
    <property type="entry name" value="Aldehyde Dehydrogenase, Chain A, domain 1"/>
    <property type="match status" value="1"/>
</dbReference>
<dbReference type="InterPro" id="IPR029510">
    <property type="entry name" value="Ald_DH_CS_GLU"/>
</dbReference>
<evidence type="ECO:0000256" key="3">
    <source>
        <dbReference type="ARBA" id="ARBA00023027"/>
    </source>
</evidence>
<name>A0ABM9B3L8_9BACT</name>
<evidence type="ECO:0000256" key="4">
    <source>
        <dbReference type="ARBA" id="ARBA00024226"/>
    </source>
</evidence>
<dbReference type="InterPro" id="IPR016161">
    <property type="entry name" value="Ald_DH/histidinol_DH"/>
</dbReference>
<organism evidence="9 10">
    <name type="scientific">Neolewinella maritima</name>
    <dbReference type="NCBI Taxonomy" id="1383882"/>
    <lineage>
        <taxon>Bacteria</taxon>
        <taxon>Pseudomonadati</taxon>
        <taxon>Bacteroidota</taxon>
        <taxon>Saprospiria</taxon>
        <taxon>Saprospirales</taxon>
        <taxon>Lewinellaceae</taxon>
        <taxon>Neolewinella</taxon>
    </lineage>
</organism>
<evidence type="ECO:0000256" key="1">
    <source>
        <dbReference type="ARBA" id="ARBA00011881"/>
    </source>
</evidence>
<evidence type="ECO:0000256" key="2">
    <source>
        <dbReference type="ARBA" id="ARBA00023002"/>
    </source>
</evidence>
<gene>
    <name evidence="9" type="primary">gucD</name>
    <name evidence="9" type="ORF">LEM8419_02856</name>
</gene>
<evidence type="ECO:0000313" key="10">
    <source>
        <dbReference type="Proteomes" id="UP000837803"/>
    </source>
</evidence>
<dbReference type="CDD" id="cd07130">
    <property type="entry name" value="ALDH_F7_AASADH"/>
    <property type="match status" value="1"/>
</dbReference>
<dbReference type="PROSITE" id="PS00687">
    <property type="entry name" value="ALDEHYDE_DEHYDR_GLU"/>
    <property type="match status" value="1"/>
</dbReference>
<feature type="active site" evidence="5">
    <location>
        <position position="261"/>
    </location>
</feature>
<dbReference type="RefSeq" id="WP_238751803.1">
    <property type="nucleotide sequence ID" value="NZ_CAKLPZ010000004.1"/>
</dbReference>
<comment type="caution">
    <text evidence="9">The sequence shown here is derived from an EMBL/GenBank/DDBJ whole genome shotgun (WGS) entry which is preliminary data.</text>
</comment>
<comment type="subunit">
    <text evidence="1">Homotetramer.</text>
</comment>
<dbReference type="InterPro" id="IPR016162">
    <property type="entry name" value="Ald_DH_N"/>
</dbReference>
<dbReference type="Pfam" id="PF00171">
    <property type="entry name" value="Aldedh"/>
    <property type="match status" value="1"/>
</dbReference>
<accession>A0ABM9B3L8</accession>
<evidence type="ECO:0000256" key="5">
    <source>
        <dbReference type="PROSITE-ProRule" id="PRU10007"/>
    </source>
</evidence>
<sequence>MKEFLKTLGLTEDNDGSSTGQQGMHNPDQHLESHSPVDGALIGRVSVTTPEQYAQIVGAATAAFADWRMVPAPQRGEIVRQYGQALRENKDALGRLVSYEMGKSLQEGWGEVQEMIDICDFAVGLSRQLYGFTMHSERVLHRMYEQYHPLGIVGIISAFNFPVAVWSWNAMLALVCGDVVIWKPSEKAPLCGVACQKIWAQVAANNKLSEGICSLINGDYTVGELMTKDGRVPLVSATGSTRMGKIVAQTVAGRLGKTLLELGGNNAIIITPSADMDLVLTGALFGAVGTCGQRCTSTRRLIIHESRYEEVRDKLAAAYGQLSIGDPLDEGNHVGPLIDTDSVNTYLKAIEGIKAEGGTMVVDGGRIDGLGSDCYVKPCIAEVATDSAMAQQETFAPILYLMKYSTLEEAIAIQNSVPQGLSSAIMTTNMRESERFLSAMGSDCGIANVNIGTSGAEIGGAFGGEKETGGGRESGSDSWKAYMRRQTNTINYSTELPLAQGITFDLQAI</sequence>
<keyword evidence="2 6" id="KW-0560">Oxidoreductase</keyword>
<reference evidence="9" key="1">
    <citation type="submission" date="2021-12" db="EMBL/GenBank/DDBJ databases">
        <authorList>
            <person name="Rodrigo-Torres L."/>
            <person name="Arahal R. D."/>
            <person name="Lucena T."/>
        </authorList>
    </citation>
    <scope>NUCLEOTIDE SEQUENCE</scope>
    <source>
        <strain evidence="9">CECT 8419</strain>
    </source>
</reference>
<feature type="region of interest" description="Disordered" evidence="7">
    <location>
        <begin position="1"/>
        <end position="35"/>
    </location>
</feature>
<dbReference type="Proteomes" id="UP000837803">
    <property type="component" value="Unassembled WGS sequence"/>
</dbReference>
<dbReference type="SUPFAM" id="SSF53720">
    <property type="entry name" value="ALDH-like"/>
    <property type="match status" value="1"/>
</dbReference>
<dbReference type="InterPro" id="IPR016163">
    <property type="entry name" value="Ald_DH_C"/>
</dbReference>
<evidence type="ECO:0000259" key="8">
    <source>
        <dbReference type="Pfam" id="PF00171"/>
    </source>
</evidence>
<evidence type="ECO:0000256" key="6">
    <source>
        <dbReference type="RuleBase" id="RU003345"/>
    </source>
</evidence>
<keyword evidence="3" id="KW-0520">NAD</keyword>
<dbReference type="EC" id="1.2.1.3" evidence="4"/>
<evidence type="ECO:0000313" key="9">
    <source>
        <dbReference type="EMBL" id="CAH1001941.1"/>
    </source>
</evidence>